<feature type="compositionally biased region" description="Pro residues" evidence="1">
    <location>
        <begin position="76"/>
        <end position="89"/>
    </location>
</feature>
<dbReference type="EMBL" id="SWLB01000011">
    <property type="protein sequence ID" value="KAF3332970.1"/>
    <property type="molecule type" value="Genomic_DNA"/>
</dbReference>
<keyword evidence="2" id="KW-1133">Transmembrane helix</keyword>
<dbReference type="InterPro" id="IPR040277">
    <property type="entry name" value="Os04g0629400-like"/>
</dbReference>
<feature type="region of interest" description="Disordered" evidence="1">
    <location>
        <begin position="63"/>
        <end position="101"/>
    </location>
</feature>
<proteinExistence type="predicted"/>
<dbReference type="PANTHER" id="PTHR36036">
    <property type="entry name" value="PROLINE-RICH FAMILY PROTEIN"/>
    <property type="match status" value="1"/>
</dbReference>
<sequence>MLCYVGKATKIFMIAMAVLVVAGLVLAFALIIHRIPRYRSTQDGASSGTTNCDQGNSYNVACSPVLLPDPGDSGVPAPPLLNPQPPPAAQGPVFPSKPNFQ</sequence>
<dbReference type="PANTHER" id="PTHR36036:SF3">
    <property type="entry name" value="EXTENSIN-LIKE PROTEIN"/>
    <property type="match status" value="1"/>
</dbReference>
<organism evidence="3 4">
    <name type="scientific">Carex littledalei</name>
    <dbReference type="NCBI Taxonomy" id="544730"/>
    <lineage>
        <taxon>Eukaryota</taxon>
        <taxon>Viridiplantae</taxon>
        <taxon>Streptophyta</taxon>
        <taxon>Embryophyta</taxon>
        <taxon>Tracheophyta</taxon>
        <taxon>Spermatophyta</taxon>
        <taxon>Magnoliopsida</taxon>
        <taxon>Liliopsida</taxon>
        <taxon>Poales</taxon>
        <taxon>Cyperaceae</taxon>
        <taxon>Cyperoideae</taxon>
        <taxon>Cariceae</taxon>
        <taxon>Carex</taxon>
        <taxon>Carex subgen. Euthyceras</taxon>
    </lineage>
</organism>
<evidence type="ECO:0000313" key="4">
    <source>
        <dbReference type="Proteomes" id="UP000623129"/>
    </source>
</evidence>
<protein>
    <submittedName>
        <fullName evidence="3">Uncharacterized protein</fullName>
    </submittedName>
</protein>
<dbReference type="Proteomes" id="UP000623129">
    <property type="component" value="Unassembled WGS sequence"/>
</dbReference>
<keyword evidence="4" id="KW-1185">Reference proteome</keyword>
<keyword evidence="2" id="KW-0812">Transmembrane</keyword>
<name>A0A833VMJ6_9POAL</name>
<comment type="caution">
    <text evidence="3">The sequence shown here is derived from an EMBL/GenBank/DDBJ whole genome shotgun (WGS) entry which is preliminary data.</text>
</comment>
<feature type="transmembrane region" description="Helical" evidence="2">
    <location>
        <begin position="12"/>
        <end position="32"/>
    </location>
</feature>
<evidence type="ECO:0000313" key="3">
    <source>
        <dbReference type="EMBL" id="KAF3332970.1"/>
    </source>
</evidence>
<gene>
    <name evidence="3" type="ORF">FCM35_KLT02547</name>
</gene>
<evidence type="ECO:0000256" key="2">
    <source>
        <dbReference type="SAM" id="Phobius"/>
    </source>
</evidence>
<evidence type="ECO:0000256" key="1">
    <source>
        <dbReference type="SAM" id="MobiDB-lite"/>
    </source>
</evidence>
<reference evidence="3" key="1">
    <citation type="submission" date="2020-01" db="EMBL/GenBank/DDBJ databases">
        <title>Genome sequence of Kobresia littledalei, the first chromosome-level genome in the family Cyperaceae.</title>
        <authorList>
            <person name="Qu G."/>
        </authorList>
    </citation>
    <scope>NUCLEOTIDE SEQUENCE</scope>
    <source>
        <strain evidence="3">C.B.Clarke</strain>
        <tissue evidence="3">Leaf</tissue>
    </source>
</reference>
<dbReference type="AlphaFoldDB" id="A0A833VMJ6"/>
<keyword evidence="2" id="KW-0472">Membrane</keyword>
<accession>A0A833VMJ6</accession>